<feature type="compositionally biased region" description="Pro residues" evidence="1">
    <location>
        <begin position="118"/>
        <end position="129"/>
    </location>
</feature>
<feature type="compositionally biased region" description="Pro residues" evidence="1">
    <location>
        <begin position="90"/>
        <end position="110"/>
    </location>
</feature>
<protein>
    <submittedName>
        <fullName evidence="2">Uncharacterized protein</fullName>
    </submittedName>
</protein>
<dbReference type="EMBL" id="FOKA01000018">
    <property type="protein sequence ID" value="SFB37361.1"/>
    <property type="molecule type" value="Genomic_DNA"/>
</dbReference>
<name>A0A1I1AH74_9CELL</name>
<organism evidence="2 3">
    <name type="scientific">Cellulomonas marina</name>
    <dbReference type="NCBI Taxonomy" id="988821"/>
    <lineage>
        <taxon>Bacteria</taxon>
        <taxon>Bacillati</taxon>
        <taxon>Actinomycetota</taxon>
        <taxon>Actinomycetes</taxon>
        <taxon>Micrococcales</taxon>
        <taxon>Cellulomonadaceae</taxon>
        <taxon>Cellulomonas</taxon>
    </lineage>
</organism>
<evidence type="ECO:0000256" key="1">
    <source>
        <dbReference type="SAM" id="MobiDB-lite"/>
    </source>
</evidence>
<feature type="region of interest" description="Disordered" evidence="1">
    <location>
        <begin position="75"/>
        <end position="160"/>
    </location>
</feature>
<dbReference type="OrthoDB" id="4871101at2"/>
<dbReference type="RefSeq" id="WP_090034522.1">
    <property type="nucleotide sequence ID" value="NZ_BONM01000048.1"/>
</dbReference>
<dbReference type="AlphaFoldDB" id="A0A1I1AH74"/>
<reference evidence="2 3" key="1">
    <citation type="submission" date="2016-10" db="EMBL/GenBank/DDBJ databases">
        <authorList>
            <person name="de Groot N.N."/>
        </authorList>
    </citation>
    <scope>NUCLEOTIDE SEQUENCE [LARGE SCALE GENOMIC DNA]</scope>
    <source>
        <strain evidence="2 3">CGMCC 4.6945</strain>
    </source>
</reference>
<feature type="compositionally biased region" description="Pro residues" evidence="1">
    <location>
        <begin position="137"/>
        <end position="152"/>
    </location>
</feature>
<dbReference type="STRING" id="988821.SAMN05421867_11853"/>
<evidence type="ECO:0000313" key="3">
    <source>
        <dbReference type="Proteomes" id="UP000199012"/>
    </source>
</evidence>
<gene>
    <name evidence="2" type="ORF">SAMN05421867_11853</name>
</gene>
<dbReference type="Proteomes" id="UP000199012">
    <property type="component" value="Unassembled WGS sequence"/>
</dbReference>
<keyword evidence="3" id="KW-1185">Reference proteome</keyword>
<accession>A0A1I1AH74</accession>
<evidence type="ECO:0000313" key="2">
    <source>
        <dbReference type="EMBL" id="SFB37361.1"/>
    </source>
</evidence>
<sequence length="160" mass="15450">MGFLDKAKAAATDLAAKADTALASSGLGGPGGGFGLGGANVDTLFRDLGVLAYLEAAGRPVDTAERERVLAALREAEQRGAIPSFALRTTPPPAPGAYPPAPGAYPPPPGAHAAPGAHVPPPPGGPQGAPPATGSSTPPPAAPPAAPPPPPSWAAGGDTR</sequence>
<proteinExistence type="predicted"/>